<keyword evidence="9" id="KW-0807">Transducer</keyword>
<name>A0A7J7ITK0_BUGNE</name>
<feature type="transmembrane region" description="Helical" evidence="11">
    <location>
        <begin position="31"/>
        <end position="54"/>
    </location>
</feature>
<feature type="transmembrane region" description="Helical" evidence="11">
    <location>
        <begin position="105"/>
        <end position="133"/>
    </location>
</feature>
<keyword evidence="5" id="KW-0297">G-protein coupled receptor</keyword>
<dbReference type="OrthoDB" id="10034726at2759"/>
<feature type="compositionally biased region" description="Basic and acidic residues" evidence="10">
    <location>
        <begin position="282"/>
        <end position="299"/>
    </location>
</feature>
<feature type="transmembrane region" description="Helical" evidence="11">
    <location>
        <begin position="368"/>
        <end position="387"/>
    </location>
</feature>
<dbReference type="PANTHER" id="PTHR24248">
    <property type="entry name" value="ADRENERGIC RECEPTOR-RELATED G-PROTEIN COUPLED RECEPTOR"/>
    <property type="match status" value="1"/>
</dbReference>
<gene>
    <name evidence="13" type="ORF">EB796_024819</name>
</gene>
<organism evidence="13 14">
    <name type="scientific">Bugula neritina</name>
    <name type="common">Brown bryozoan</name>
    <name type="synonym">Sertularia neritina</name>
    <dbReference type="NCBI Taxonomy" id="10212"/>
    <lineage>
        <taxon>Eukaryota</taxon>
        <taxon>Metazoa</taxon>
        <taxon>Spiralia</taxon>
        <taxon>Lophotrochozoa</taxon>
        <taxon>Bryozoa</taxon>
        <taxon>Gymnolaemata</taxon>
        <taxon>Cheilostomatida</taxon>
        <taxon>Flustrina</taxon>
        <taxon>Buguloidea</taxon>
        <taxon>Bugulidae</taxon>
        <taxon>Bugula</taxon>
    </lineage>
</organism>
<evidence type="ECO:0000256" key="9">
    <source>
        <dbReference type="ARBA" id="ARBA00023224"/>
    </source>
</evidence>
<evidence type="ECO:0000256" key="8">
    <source>
        <dbReference type="ARBA" id="ARBA00023170"/>
    </source>
</evidence>
<keyword evidence="4 11" id="KW-1133">Transmembrane helix</keyword>
<dbReference type="Pfam" id="PF00001">
    <property type="entry name" value="7tm_1"/>
    <property type="match status" value="1"/>
</dbReference>
<evidence type="ECO:0000256" key="4">
    <source>
        <dbReference type="ARBA" id="ARBA00022989"/>
    </source>
</evidence>
<dbReference type="PANTHER" id="PTHR24248:SF125">
    <property type="entry name" value="DOPAMINE D2-LIKE RECEPTOR"/>
    <property type="match status" value="1"/>
</dbReference>
<dbReference type="InterPro" id="IPR000276">
    <property type="entry name" value="GPCR_Rhodpsn"/>
</dbReference>
<evidence type="ECO:0000256" key="6">
    <source>
        <dbReference type="ARBA" id="ARBA00023136"/>
    </source>
</evidence>
<dbReference type="EMBL" id="VXIV02003456">
    <property type="protein sequence ID" value="KAF6016866.1"/>
    <property type="molecule type" value="Genomic_DNA"/>
</dbReference>
<protein>
    <submittedName>
        <fullName evidence="13">HTR2C</fullName>
    </submittedName>
</protein>
<dbReference type="PRINTS" id="PR00237">
    <property type="entry name" value="GPCRRHODOPSN"/>
</dbReference>
<keyword evidence="7" id="KW-1015">Disulfide bond</keyword>
<evidence type="ECO:0000256" key="2">
    <source>
        <dbReference type="ARBA" id="ARBA00022475"/>
    </source>
</evidence>
<feature type="transmembrane region" description="Helical" evidence="11">
    <location>
        <begin position="191"/>
        <end position="211"/>
    </location>
</feature>
<evidence type="ECO:0000256" key="10">
    <source>
        <dbReference type="SAM" id="MobiDB-lite"/>
    </source>
</evidence>
<dbReference type="PROSITE" id="PS50262">
    <property type="entry name" value="G_PROTEIN_RECEP_F1_2"/>
    <property type="match status" value="1"/>
</dbReference>
<evidence type="ECO:0000256" key="11">
    <source>
        <dbReference type="SAM" id="Phobius"/>
    </source>
</evidence>
<keyword evidence="3 11" id="KW-0812">Transmembrane</keyword>
<keyword evidence="14" id="KW-1185">Reference proteome</keyword>
<comment type="caution">
    <text evidence="13">The sequence shown here is derived from an EMBL/GenBank/DDBJ whole genome shotgun (WGS) entry which is preliminary data.</text>
</comment>
<feature type="domain" description="G-protein coupled receptors family 1 profile" evidence="12">
    <location>
        <begin position="46"/>
        <end position="427"/>
    </location>
</feature>
<dbReference type="Gene3D" id="1.20.1070.10">
    <property type="entry name" value="Rhodopsin 7-helix transmembrane proteins"/>
    <property type="match status" value="2"/>
</dbReference>
<evidence type="ECO:0000256" key="7">
    <source>
        <dbReference type="ARBA" id="ARBA00023157"/>
    </source>
</evidence>
<feature type="transmembrane region" description="Helical" evidence="11">
    <location>
        <begin position="66"/>
        <end position="85"/>
    </location>
</feature>
<dbReference type="InterPro" id="IPR017452">
    <property type="entry name" value="GPCR_Rhodpsn_7TM"/>
</dbReference>
<dbReference type="Proteomes" id="UP000593567">
    <property type="component" value="Unassembled WGS sequence"/>
</dbReference>
<sequence>MESSISNTSVTVHNTTKINVGEDNLTEYTRYWYVLLLIISLLGVTGNLLVIIAVRTVRRLNTATNMALSSLAIADLLVSALVVPLRATQHIMGHWPMDEKVCLLFMFLDVCLSTASIWQICIIAFNRCVGIYFPIKNSAKVKTAKTNKIEIGAMWLISVVIAIPVLVKGINNREFTFIEDRCTLNDPEFQIYGSMVAFFVPLAVMIVIYGLTQRQLKRKRNSIESGLRRTSGVPSANFEIFSVTNKPKSSRINHKNSRIKIKTTPLVKMHMYKVSKPTTGNIKHDNCDQRMQKRKEVTGHRVPQQPSPLHSQPESQANLVHKPSSNNEAQRTLTKPSQTLTKTLRHMGSPRSENTTSYKVDKQRKASYMLSVVFMAFVISWTPFFIMNTIDAICTLQCWPCFQTAHVAIDIGEWLGYVSSIINPIIYTIINKDFQTAFKNILLCQCYKNARPSHPPVYKQHREQKA</sequence>
<dbReference type="SUPFAM" id="SSF81321">
    <property type="entry name" value="Family A G protein-coupled receptor-like"/>
    <property type="match status" value="1"/>
</dbReference>
<dbReference type="GO" id="GO:0004930">
    <property type="term" value="F:G protein-coupled receptor activity"/>
    <property type="evidence" value="ECO:0007669"/>
    <property type="project" value="UniProtKB-KW"/>
</dbReference>
<comment type="subcellular location">
    <subcellularLocation>
        <location evidence="1">Cell membrane</location>
        <topology evidence="1">Multi-pass membrane protein</topology>
    </subcellularLocation>
</comment>
<keyword evidence="8" id="KW-0675">Receptor</keyword>
<evidence type="ECO:0000259" key="12">
    <source>
        <dbReference type="PROSITE" id="PS50262"/>
    </source>
</evidence>
<evidence type="ECO:0000313" key="13">
    <source>
        <dbReference type="EMBL" id="KAF6016866.1"/>
    </source>
</evidence>
<keyword evidence="2" id="KW-1003">Cell membrane</keyword>
<reference evidence="13" key="1">
    <citation type="submission" date="2020-06" db="EMBL/GenBank/DDBJ databases">
        <title>Draft genome of Bugula neritina, a colonial animal packing powerful symbionts and potential medicines.</title>
        <authorList>
            <person name="Rayko M."/>
        </authorList>
    </citation>
    <scope>NUCLEOTIDE SEQUENCE [LARGE SCALE GENOMIC DNA]</scope>
    <source>
        <strain evidence="13">Kwan_BN1</strain>
    </source>
</reference>
<evidence type="ECO:0000256" key="1">
    <source>
        <dbReference type="ARBA" id="ARBA00004651"/>
    </source>
</evidence>
<feature type="transmembrane region" description="Helical" evidence="11">
    <location>
        <begin position="153"/>
        <end position="171"/>
    </location>
</feature>
<evidence type="ECO:0000256" key="3">
    <source>
        <dbReference type="ARBA" id="ARBA00022692"/>
    </source>
</evidence>
<dbReference type="AlphaFoldDB" id="A0A7J7ITK0"/>
<dbReference type="FunFam" id="1.20.1070.10:FF:000523">
    <property type="entry name" value="5-hydroxytryptamine receptor 2B"/>
    <property type="match status" value="1"/>
</dbReference>
<feature type="region of interest" description="Disordered" evidence="10">
    <location>
        <begin position="275"/>
        <end position="358"/>
    </location>
</feature>
<accession>A0A7J7ITK0</accession>
<keyword evidence="6 11" id="KW-0472">Membrane</keyword>
<evidence type="ECO:0000256" key="5">
    <source>
        <dbReference type="ARBA" id="ARBA00023040"/>
    </source>
</evidence>
<dbReference type="GO" id="GO:0005886">
    <property type="term" value="C:plasma membrane"/>
    <property type="evidence" value="ECO:0007669"/>
    <property type="project" value="UniProtKB-SubCell"/>
</dbReference>
<feature type="compositionally biased region" description="Polar residues" evidence="10">
    <location>
        <begin position="307"/>
        <end position="342"/>
    </location>
</feature>
<proteinExistence type="predicted"/>
<evidence type="ECO:0000313" key="14">
    <source>
        <dbReference type="Proteomes" id="UP000593567"/>
    </source>
</evidence>